<organism evidence="1 2">
    <name type="scientific">Gossypium arboreum</name>
    <name type="common">Tree cotton</name>
    <name type="synonym">Gossypium nanking</name>
    <dbReference type="NCBI Taxonomy" id="29729"/>
    <lineage>
        <taxon>Eukaryota</taxon>
        <taxon>Viridiplantae</taxon>
        <taxon>Streptophyta</taxon>
        <taxon>Embryophyta</taxon>
        <taxon>Tracheophyta</taxon>
        <taxon>Spermatophyta</taxon>
        <taxon>Magnoliopsida</taxon>
        <taxon>eudicotyledons</taxon>
        <taxon>Gunneridae</taxon>
        <taxon>Pentapetalae</taxon>
        <taxon>rosids</taxon>
        <taxon>malvids</taxon>
        <taxon>Malvales</taxon>
        <taxon>Malvaceae</taxon>
        <taxon>Malvoideae</taxon>
        <taxon>Gossypium</taxon>
    </lineage>
</organism>
<dbReference type="EMBL" id="JARKNE010000013">
    <property type="protein sequence ID" value="KAK5772582.1"/>
    <property type="molecule type" value="Genomic_DNA"/>
</dbReference>
<name>A0ABR0MHN1_GOSAR</name>
<evidence type="ECO:0000313" key="2">
    <source>
        <dbReference type="Proteomes" id="UP001358586"/>
    </source>
</evidence>
<proteinExistence type="predicted"/>
<sequence length="220" mass="23957">MTVFLNLDKLLLPHILVNETIRVKYEALPLVCFGCNRYGHLKTLYPYSESLGVQLMEKEVTLVESAKGKEEETFGPWMPKVEAKKGHDFKAAAATPRLRGPSIGVSVGPDLSNVVPYLNGLLINKMGSKIPTGSNQNGKIHLAAESTAINFDNSNNVVPSMEVVLENWEKEVQVLRGSGSKGMSIKSERNLNRTIKGHGGHFKVAGNSQVPLADAIIIHG</sequence>
<protein>
    <submittedName>
        <fullName evidence="1">Uncharacterized protein</fullName>
    </submittedName>
</protein>
<evidence type="ECO:0000313" key="1">
    <source>
        <dbReference type="EMBL" id="KAK5772582.1"/>
    </source>
</evidence>
<reference evidence="1 2" key="1">
    <citation type="submission" date="2023-03" db="EMBL/GenBank/DDBJ databases">
        <title>WGS of Gossypium arboreum.</title>
        <authorList>
            <person name="Yu D."/>
        </authorList>
    </citation>
    <scope>NUCLEOTIDE SEQUENCE [LARGE SCALE GENOMIC DNA]</scope>
    <source>
        <tissue evidence="1">Leaf</tissue>
    </source>
</reference>
<keyword evidence="2" id="KW-1185">Reference proteome</keyword>
<dbReference type="Proteomes" id="UP001358586">
    <property type="component" value="Chromosome 13"/>
</dbReference>
<accession>A0ABR0MHN1</accession>
<gene>
    <name evidence="1" type="ORF">PVK06_048872</name>
</gene>
<comment type="caution">
    <text evidence="1">The sequence shown here is derived from an EMBL/GenBank/DDBJ whole genome shotgun (WGS) entry which is preliminary data.</text>
</comment>